<dbReference type="PANTHER" id="PTHR30086">
    <property type="entry name" value="ARGININE EXPORTER PROTEIN ARGO"/>
    <property type="match status" value="1"/>
</dbReference>
<dbReference type="EMBL" id="JAVDPW010000007">
    <property type="protein sequence ID" value="MDR6291776.1"/>
    <property type="molecule type" value="Genomic_DNA"/>
</dbReference>
<keyword evidence="3 6" id="KW-0812">Transmembrane</keyword>
<evidence type="ECO:0000256" key="3">
    <source>
        <dbReference type="ARBA" id="ARBA00022692"/>
    </source>
</evidence>
<feature type="transmembrane region" description="Helical" evidence="6">
    <location>
        <begin position="189"/>
        <end position="209"/>
    </location>
</feature>
<dbReference type="InterPro" id="IPR001123">
    <property type="entry name" value="LeuE-type"/>
</dbReference>
<gene>
    <name evidence="7" type="ORF">E9232_004310</name>
</gene>
<evidence type="ECO:0000256" key="1">
    <source>
        <dbReference type="ARBA" id="ARBA00004651"/>
    </source>
</evidence>
<organism evidence="7 8">
    <name type="scientific">Inquilinus ginsengisoli</name>
    <dbReference type="NCBI Taxonomy" id="363840"/>
    <lineage>
        <taxon>Bacteria</taxon>
        <taxon>Pseudomonadati</taxon>
        <taxon>Pseudomonadota</taxon>
        <taxon>Alphaproteobacteria</taxon>
        <taxon>Rhodospirillales</taxon>
        <taxon>Rhodospirillaceae</taxon>
        <taxon>Inquilinus</taxon>
    </lineage>
</organism>
<evidence type="ECO:0000256" key="6">
    <source>
        <dbReference type="SAM" id="Phobius"/>
    </source>
</evidence>
<feature type="transmembrane region" description="Helical" evidence="6">
    <location>
        <begin position="149"/>
        <end position="177"/>
    </location>
</feature>
<feature type="transmembrane region" description="Helical" evidence="6">
    <location>
        <begin position="56"/>
        <end position="86"/>
    </location>
</feature>
<keyword evidence="2" id="KW-1003">Cell membrane</keyword>
<evidence type="ECO:0000313" key="7">
    <source>
        <dbReference type="EMBL" id="MDR6291776.1"/>
    </source>
</evidence>
<dbReference type="PANTHER" id="PTHR30086:SF20">
    <property type="entry name" value="ARGININE EXPORTER PROTEIN ARGO-RELATED"/>
    <property type="match status" value="1"/>
</dbReference>
<comment type="subcellular location">
    <subcellularLocation>
        <location evidence="1">Cell membrane</location>
        <topology evidence="1">Multi-pass membrane protein</topology>
    </subcellularLocation>
</comment>
<evidence type="ECO:0000256" key="4">
    <source>
        <dbReference type="ARBA" id="ARBA00022989"/>
    </source>
</evidence>
<evidence type="ECO:0000313" key="8">
    <source>
        <dbReference type="Proteomes" id="UP001262410"/>
    </source>
</evidence>
<accession>A0ABU1JT25</accession>
<keyword evidence="5 6" id="KW-0472">Membrane</keyword>
<protein>
    <submittedName>
        <fullName evidence="7">Threonine/homoserine/homoserine lactone efflux protein</fullName>
    </submittedName>
</protein>
<evidence type="ECO:0000256" key="2">
    <source>
        <dbReference type="ARBA" id="ARBA00022475"/>
    </source>
</evidence>
<feature type="transmembrane region" description="Helical" evidence="6">
    <location>
        <begin position="123"/>
        <end position="143"/>
    </location>
</feature>
<evidence type="ECO:0000256" key="5">
    <source>
        <dbReference type="ARBA" id="ARBA00023136"/>
    </source>
</evidence>
<comment type="caution">
    <text evidence="7">The sequence shown here is derived from an EMBL/GenBank/DDBJ whole genome shotgun (WGS) entry which is preliminary data.</text>
</comment>
<dbReference type="RefSeq" id="WP_309797271.1">
    <property type="nucleotide sequence ID" value="NZ_JAVDPW010000007.1"/>
</dbReference>
<name>A0ABU1JT25_9PROT</name>
<proteinExistence type="predicted"/>
<keyword evidence="4 6" id="KW-1133">Transmembrane helix</keyword>
<sequence>MNATLFLACGLAGFAYGISPGPAVLALFGISAGQGRKAGAVFLSGHLVGDALWSSLALVAIIGAQAVGPAVFDALGLICGAYLLWLGWAAVTVRRRADGGVDTVVRRPLLRGLVFGVTNPKGYPVAVATFTALLTSYAASLSWSSFPALVFAACLGAVCAYAILVAVTGAAAVRGFYRRHEIWFVRASGLVFIGFALHALVQSVSGFAVRRS</sequence>
<keyword evidence="8" id="KW-1185">Reference proteome</keyword>
<dbReference type="Pfam" id="PF01810">
    <property type="entry name" value="LysE"/>
    <property type="match status" value="1"/>
</dbReference>
<dbReference type="Proteomes" id="UP001262410">
    <property type="component" value="Unassembled WGS sequence"/>
</dbReference>
<reference evidence="7 8" key="1">
    <citation type="submission" date="2023-07" db="EMBL/GenBank/DDBJ databases">
        <title>Sorghum-associated microbial communities from plants grown in Nebraska, USA.</title>
        <authorList>
            <person name="Schachtman D."/>
        </authorList>
    </citation>
    <scope>NUCLEOTIDE SEQUENCE [LARGE SCALE GENOMIC DNA]</scope>
    <source>
        <strain evidence="7 8">584</strain>
    </source>
</reference>